<dbReference type="GO" id="GO:0005524">
    <property type="term" value="F:ATP binding"/>
    <property type="evidence" value="ECO:0007669"/>
    <property type="project" value="InterPro"/>
</dbReference>
<name>A0AAW9QZR6_9CHRO</name>
<gene>
    <name evidence="2" type="ORF">V0288_17105</name>
</gene>
<comment type="caution">
    <text evidence="2">The sequence shown here is derived from an EMBL/GenBank/DDBJ whole genome shotgun (WGS) entry which is preliminary data.</text>
</comment>
<sequence>MVLLEAEVHSSLLGFLRERERFHWQHHLTMGRLVARALRLQRSSLLQTGTTLHRYCLSYLTPALMGNDPAILVAPDSELTRLLDVEIPKLEGWLQTEKAIVRGDRWPGEDFQGLLLIEPKDWLADRLLSLGRIPDRIPTLIDRAEELETWTVHFLTGSIAPRDWIEAIESYPRHAELIRSIQAKLARSILSHPPNPYGCYLIDATEREHLQSLLEVLTPELPIESAFVRFWRKMGENNYLPWTSVNRETGQFTLQISPMEVAGALKPIWPRQPFVLMGGFLDPEKSADLYRQQHGVGETLTVKFSADRESEFIHLYLPERLPAPNTPEFQRMLIERSRELIDFFGDRSGSIVLIIEDVPLRSRIATLLAADYGSRVQVEKNAIGANGILVCGWQFWREHQEDFPIPHLLIVATLPLPSPENPLVAGRIAYHKRQHRDWFRLYLLPTAVREIQRSVMPSRSVRGIVAVLDTRVNARSYGKQILAALEPYARVNYLDEQLFSEED</sequence>
<organism evidence="2 3">
    <name type="scientific">Pannus brasiliensis CCIBt3594</name>
    <dbReference type="NCBI Taxonomy" id="1427578"/>
    <lineage>
        <taxon>Bacteria</taxon>
        <taxon>Bacillati</taxon>
        <taxon>Cyanobacteriota</taxon>
        <taxon>Cyanophyceae</taxon>
        <taxon>Oscillatoriophycideae</taxon>
        <taxon>Chroococcales</taxon>
        <taxon>Microcystaceae</taxon>
        <taxon>Pannus</taxon>
    </lineage>
</organism>
<keyword evidence="3" id="KW-1185">Reference proteome</keyword>
<evidence type="ECO:0000259" key="1">
    <source>
        <dbReference type="Pfam" id="PF13307"/>
    </source>
</evidence>
<dbReference type="GO" id="GO:0003676">
    <property type="term" value="F:nucleic acid binding"/>
    <property type="evidence" value="ECO:0007669"/>
    <property type="project" value="InterPro"/>
</dbReference>
<dbReference type="InterPro" id="IPR006555">
    <property type="entry name" value="ATP-dep_Helicase_C"/>
</dbReference>
<dbReference type="GO" id="GO:0016818">
    <property type="term" value="F:hydrolase activity, acting on acid anhydrides, in phosphorus-containing anhydrides"/>
    <property type="evidence" value="ECO:0007669"/>
    <property type="project" value="InterPro"/>
</dbReference>
<accession>A0AAW9QZR6</accession>
<dbReference type="GO" id="GO:0004386">
    <property type="term" value="F:helicase activity"/>
    <property type="evidence" value="ECO:0007669"/>
    <property type="project" value="UniProtKB-KW"/>
</dbReference>
<keyword evidence="2" id="KW-0378">Hydrolase</keyword>
<evidence type="ECO:0000313" key="2">
    <source>
        <dbReference type="EMBL" id="MEG3438849.1"/>
    </source>
</evidence>
<keyword evidence="2" id="KW-0347">Helicase</keyword>
<dbReference type="RefSeq" id="WP_332866332.1">
    <property type="nucleotide sequence ID" value="NZ_JBAFSM010000036.1"/>
</dbReference>
<feature type="domain" description="ATP-dependent helicase C-terminal" evidence="1">
    <location>
        <begin position="408"/>
        <end position="487"/>
    </location>
</feature>
<evidence type="ECO:0000313" key="3">
    <source>
        <dbReference type="Proteomes" id="UP001328733"/>
    </source>
</evidence>
<dbReference type="Pfam" id="PF13307">
    <property type="entry name" value="Helicase_C_2"/>
    <property type="match status" value="1"/>
</dbReference>
<dbReference type="AlphaFoldDB" id="A0AAW9QZR6"/>
<protein>
    <submittedName>
        <fullName evidence="2">Helicase C-terminal domain-containing protein</fullName>
    </submittedName>
</protein>
<proteinExistence type="predicted"/>
<reference evidence="2 3" key="1">
    <citation type="submission" date="2024-01" db="EMBL/GenBank/DDBJ databases">
        <title>Genomic insights into the taxonomy and metabolism of the cyanobacterium Pannus brasiliensis CCIBt3594.</title>
        <authorList>
            <person name="Machado M."/>
            <person name="Botero N.B."/>
            <person name="Andreote A.P.D."/>
            <person name="Feitosa A.M.T."/>
            <person name="Popin R."/>
            <person name="Sivonen K."/>
            <person name="Fiore M.F."/>
        </authorList>
    </citation>
    <scope>NUCLEOTIDE SEQUENCE [LARGE SCALE GENOMIC DNA]</scope>
    <source>
        <strain evidence="2 3">CCIBt3594</strain>
    </source>
</reference>
<keyword evidence="2" id="KW-0067">ATP-binding</keyword>
<dbReference type="Proteomes" id="UP001328733">
    <property type="component" value="Unassembled WGS sequence"/>
</dbReference>
<dbReference type="EMBL" id="JBAFSM010000036">
    <property type="protein sequence ID" value="MEG3438849.1"/>
    <property type="molecule type" value="Genomic_DNA"/>
</dbReference>
<dbReference type="GO" id="GO:0006139">
    <property type="term" value="P:nucleobase-containing compound metabolic process"/>
    <property type="evidence" value="ECO:0007669"/>
    <property type="project" value="InterPro"/>
</dbReference>
<keyword evidence="2" id="KW-0547">Nucleotide-binding</keyword>